<keyword evidence="17" id="KW-1185">Reference proteome</keyword>
<accession>A0A239CLX5</accession>
<dbReference type="Gene3D" id="1.10.340.30">
    <property type="entry name" value="Hypothetical protein, domain 2"/>
    <property type="match status" value="1"/>
</dbReference>
<dbReference type="Pfam" id="PF10576">
    <property type="entry name" value="EndIII_4Fe-2S"/>
    <property type="match status" value="1"/>
</dbReference>
<dbReference type="InterPro" id="IPR015797">
    <property type="entry name" value="NUDIX_hydrolase-like_dom_sf"/>
</dbReference>
<gene>
    <name evidence="16" type="ORF">SAMN06265795_101518</name>
</gene>
<dbReference type="PANTHER" id="PTHR42944:SF1">
    <property type="entry name" value="ADENINE DNA GLYCOSYLASE"/>
    <property type="match status" value="1"/>
</dbReference>
<dbReference type="GO" id="GO:0000701">
    <property type="term" value="F:purine-specific mismatch base pair DNA N-glycosylase activity"/>
    <property type="evidence" value="ECO:0007669"/>
    <property type="project" value="UniProtKB-EC"/>
</dbReference>
<keyword evidence="7" id="KW-0479">Metal-binding</keyword>
<dbReference type="PANTHER" id="PTHR42944">
    <property type="entry name" value="ADENINE DNA GLYCOSYLASE"/>
    <property type="match status" value="1"/>
</dbReference>
<dbReference type="FunFam" id="1.10.340.30:FF:000002">
    <property type="entry name" value="Adenine DNA glycosylase"/>
    <property type="match status" value="1"/>
</dbReference>
<dbReference type="EC" id="3.2.2.31" evidence="4 14"/>
<comment type="catalytic activity">
    <reaction evidence="1 14">
        <text>Hydrolyzes free adenine bases from 7,8-dihydro-8-oxoguanine:adenine mismatched double-stranded DNA, leaving an apurinic site.</text>
        <dbReference type="EC" id="3.2.2.31"/>
    </reaction>
</comment>
<dbReference type="GO" id="GO:0051539">
    <property type="term" value="F:4 iron, 4 sulfur cluster binding"/>
    <property type="evidence" value="ECO:0007669"/>
    <property type="project" value="UniProtKB-UniRule"/>
</dbReference>
<evidence type="ECO:0000256" key="2">
    <source>
        <dbReference type="ARBA" id="ARBA00002933"/>
    </source>
</evidence>
<dbReference type="Pfam" id="PF14815">
    <property type="entry name" value="NUDIX_4"/>
    <property type="match status" value="1"/>
</dbReference>
<evidence type="ECO:0000256" key="5">
    <source>
        <dbReference type="ARBA" id="ARBA00022023"/>
    </source>
</evidence>
<keyword evidence="9" id="KW-0378">Hydrolase</keyword>
<keyword evidence="11" id="KW-0411">Iron-sulfur</keyword>
<dbReference type="Gene3D" id="1.10.1670.10">
    <property type="entry name" value="Helix-hairpin-Helix base-excision DNA repair enzymes (C-terminal)"/>
    <property type="match status" value="1"/>
</dbReference>
<dbReference type="SMART" id="SM00478">
    <property type="entry name" value="ENDO3c"/>
    <property type="match status" value="1"/>
</dbReference>
<dbReference type="Proteomes" id="UP000198284">
    <property type="component" value="Unassembled WGS sequence"/>
</dbReference>
<dbReference type="InterPro" id="IPR003651">
    <property type="entry name" value="Endonuclease3_FeS-loop_motif"/>
</dbReference>
<dbReference type="OrthoDB" id="9802365at2"/>
<evidence type="ECO:0000256" key="9">
    <source>
        <dbReference type="ARBA" id="ARBA00022801"/>
    </source>
</evidence>
<organism evidence="16 17">
    <name type="scientific">Noviherbaspirillum humi</name>
    <dbReference type="NCBI Taxonomy" id="1688639"/>
    <lineage>
        <taxon>Bacteria</taxon>
        <taxon>Pseudomonadati</taxon>
        <taxon>Pseudomonadota</taxon>
        <taxon>Betaproteobacteria</taxon>
        <taxon>Burkholderiales</taxon>
        <taxon>Oxalobacteraceae</taxon>
        <taxon>Noviherbaspirillum</taxon>
    </lineage>
</organism>
<dbReference type="InterPro" id="IPR005760">
    <property type="entry name" value="A/G_AdeGlyc_MutY"/>
</dbReference>
<comment type="function">
    <text evidence="2">Adenine glycosylase active on G-A mispairs. MutY also corrects error-prone DNA synthesis past GO lesions which are due to the oxidatively damaged form of guanine: 7,8-dihydro-8-oxoguanine (8-oxo-dGTP).</text>
</comment>
<keyword evidence="10 14" id="KW-0408">Iron</keyword>
<dbReference type="PROSITE" id="PS00764">
    <property type="entry name" value="ENDONUCLEASE_III_1"/>
    <property type="match status" value="1"/>
</dbReference>
<evidence type="ECO:0000256" key="7">
    <source>
        <dbReference type="ARBA" id="ARBA00022723"/>
    </source>
</evidence>
<dbReference type="GO" id="GO:0006284">
    <property type="term" value="P:base-excision repair"/>
    <property type="evidence" value="ECO:0007669"/>
    <property type="project" value="UniProtKB-UniRule"/>
</dbReference>
<comment type="similarity">
    <text evidence="3 14">Belongs to the Nth/MutY family.</text>
</comment>
<evidence type="ECO:0000256" key="8">
    <source>
        <dbReference type="ARBA" id="ARBA00022763"/>
    </source>
</evidence>
<dbReference type="AlphaFoldDB" id="A0A239CLX5"/>
<name>A0A239CLX5_9BURK</name>
<keyword evidence="12" id="KW-0234">DNA repair</keyword>
<dbReference type="GO" id="GO:0034039">
    <property type="term" value="F:8-oxo-7,8-dihydroguanine DNA N-glycosylase activity"/>
    <property type="evidence" value="ECO:0007669"/>
    <property type="project" value="TreeGrafter"/>
</dbReference>
<evidence type="ECO:0000256" key="10">
    <source>
        <dbReference type="ARBA" id="ARBA00023004"/>
    </source>
</evidence>
<keyword evidence="13 14" id="KW-0326">Glycosidase</keyword>
<dbReference type="Gene3D" id="3.90.79.10">
    <property type="entry name" value="Nucleoside Triphosphate Pyrophosphohydrolase"/>
    <property type="match status" value="1"/>
</dbReference>
<dbReference type="GO" id="GO:0006298">
    <property type="term" value="P:mismatch repair"/>
    <property type="evidence" value="ECO:0007669"/>
    <property type="project" value="TreeGrafter"/>
</dbReference>
<evidence type="ECO:0000256" key="11">
    <source>
        <dbReference type="ARBA" id="ARBA00023014"/>
    </source>
</evidence>
<evidence type="ECO:0000256" key="3">
    <source>
        <dbReference type="ARBA" id="ARBA00008343"/>
    </source>
</evidence>
<evidence type="ECO:0000313" key="16">
    <source>
        <dbReference type="EMBL" id="SNS20691.1"/>
    </source>
</evidence>
<evidence type="ECO:0000313" key="17">
    <source>
        <dbReference type="Proteomes" id="UP000198284"/>
    </source>
</evidence>
<dbReference type="CDD" id="cd03431">
    <property type="entry name" value="NUDIX_DNA_Glycosylase_C-MutY"/>
    <property type="match status" value="1"/>
</dbReference>
<dbReference type="EMBL" id="FZOT01000001">
    <property type="protein sequence ID" value="SNS20691.1"/>
    <property type="molecule type" value="Genomic_DNA"/>
</dbReference>
<evidence type="ECO:0000256" key="14">
    <source>
        <dbReference type="RuleBase" id="RU365096"/>
    </source>
</evidence>
<feature type="domain" description="HhH-GPD" evidence="15">
    <location>
        <begin position="56"/>
        <end position="207"/>
    </location>
</feature>
<dbReference type="Pfam" id="PF00730">
    <property type="entry name" value="HhH-GPD"/>
    <property type="match status" value="1"/>
</dbReference>
<dbReference type="InterPro" id="IPR003265">
    <property type="entry name" value="HhH-GPD_domain"/>
</dbReference>
<protein>
    <recommendedName>
        <fullName evidence="5 14">Adenine DNA glycosylase</fullName>
        <ecNumber evidence="4 14">3.2.2.31</ecNumber>
    </recommendedName>
</protein>
<evidence type="ECO:0000256" key="6">
    <source>
        <dbReference type="ARBA" id="ARBA00022485"/>
    </source>
</evidence>
<comment type="cofactor">
    <cofactor evidence="14">
        <name>[4Fe-4S] cluster</name>
        <dbReference type="ChEBI" id="CHEBI:49883"/>
    </cofactor>
    <text evidence="14">Binds 1 [4Fe-4S] cluster.</text>
</comment>
<dbReference type="InterPro" id="IPR044298">
    <property type="entry name" value="MIG/MutY"/>
</dbReference>
<dbReference type="InterPro" id="IPR029119">
    <property type="entry name" value="MutY_C"/>
</dbReference>
<dbReference type="InterPro" id="IPR011257">
    <property type="entry name" value="DNA_glycosylase"/>
</dbReference>
<dbReference type="GO" id="GO:0046872">
    <property type="term" value="F:metal ion binding"/>
    <property type="evidence" value="ECO:0007669"/>
    <property type="project" value="UniProtKB-UniRule"/>
</dbReference>
<evidence type="ECO:0000256" key="13">
    <source>
        <dbReference type="ARBA" id="ARBA00023295"/>
    </source>
</evidence>
<keyword evidence="8 14" id="KW-0227">DNA damage</keyword>
<dbReference type="RefSeq" id="WP_089397703.1">
    <property type="nucleotide sequence ID" value="NZ_FZOT01000001.1"/>
</dbReference>
<dbReference type="CDD" id="cd00056">
    <property type="entry name" value="ENDO3c"/>
    <property type="match status" value="1"/>
</dbReference>
<sequence length="379" mass="41153">MKRTLAGTPPESQAASAFSDPGFSADVIAWQKRHGRHALPWQNTRNAYRVWLSEIMLQQTQVATVIPYYQRFLDRFPTVEALAAAPQEEVMALWSGLGYYSRARNLHRCAQQVVSQYGGRFPGDPALLAELPGIGRSTAAAIAAFSYGTRAAILDGNVKRVFARVFGIEGVVTSKPVEDQMWLRAVALLPEEGIEAYTQGLMDLGATICTRSKPACERCPLAARCVARATGRTNALPARAPKKAVPEKHAVMLVITHGGDLLLEQRPGSGIWGGLLSLPQAGGMEPQALAPELLQQEVLAAAAAFGEPASLQRLQTFTHQFTHFKLHVQPFQVELKQRIAMASEGIHVWLPLAGIEPAPLPAPVKRLLLGLFGQADLFS</sequence>
<dbReference type="NCBIfam" id="TIGR01084">
    <property type="entry name" value="mutY"/>
    <property type="match status" value="1"/>
</dbReference>
<keyword evidence="6" id="KW-0004">4Fe-4S</keyword>
<dbReference type="SMART" id="SM00525">
    <property type="entry name" value="FES"/>
    <property type="match status" value="1"/>
</dbReference>
<dbReference type="PROSITE" id="PS01155">
    <property type="entry name" value="ENDONUCLEASE_III_2"/>
    <property type="match status" value="1"/>
</dbReference>
<proteinExistence type="inferred from homology"/>
<evidence type="ECO:0000256" key="12">
    <source>
        <dbReference type="ARBA" id="ARBA00023204"/>
    </source>
</evidence>
<dbReference type="InterPro" id="IPR023170">
    <property type="entry name" value="HhH_base_excis_C"/>
</dbReference>
<dbReference type="SUPFAM" id="SSF55811">
    <property type="entry name" value="Nudix"/>
    <property type="match status" value="1"/>
</dbReference>
<reference evidence="16 17" key="1">
    <citation type="submission" date="2017-06" db="EMBL/GenBank/DDBJ databases">
        <authorList>
            <person name="Kim H.J."/>
            <person name="Triplett B.A."/>
        </authorList>
    </citation>
    <scope>NUCLEOTIDE SEQUENCE [LARGE SCALE GENOMIC DNA]</scope>
    <source>
        <strain evidence="16 17">U15</strain>
    </source>
</reference>
<dbReference type="InterPro" id="IPR004035">
    <property type="entry name" value="Endouclease-III_FeS-bd_BS"/>
</dbReference>
<evidence type="ECO:0000256" key="1">
    <source>
        <dbReference type="ARBA" id="ARBA00000843"/>
    </source>
</evidence>
<evidence type="ECO:0000256" key="4">
    <source>
        <dbReference type="ARBA" id="ARBA00012045"/>
    </source>
</evidence>
<dbReference type="InterPro" id="IPR004036">
    <property type="entry name" value="Endonuclease-III-like_CS2"/>
</dbReference>
<evidence type="ECO:0000259" key="15">
    <source>
        <dbReference type="SMART" id="SM00478"/>
    </source>
</evidence>
<dbReference type="SUPFAM" id="SSF48150">
    <property type="entry name" value="DNA-glycosylase"/>
    <property type="match status" value="1"/>
</dbReference>
<dbReference type="GO" id="GO:0035485">
    <property type="term" value="F:adenine/guanine mispair binding"/>
    <property type="evidence" value="ECO:0007669"/>
    <property type="project" value="TreeGrafter"/>
</dbReference>
<dbReference type="GO" id="GO:0032357">
    <property type="term" value="F:oxidized purine DNA binding"/>
    <property type="evidence" value="ECO:0007669"/>
    <property type="project" value="TreeGrafter"/>
</dbReference>